<protein>
    <submittedName>
        <fullName evidence="3">Glycosyltransferase family 4 protein</fullName>
    </submittedName>
</protein>
<evidence type="ECO:0000313" key="4">
    <source>
        <dbReference type="Proteomes" id="UP000809273"/>
    </source>
</evidence>
<feature type="domain" description="Glycosyl transferase family 1" evidence="2">
    <location>
        <begin position="189"/>
        <end position="341"/>
    </location>
</feature>
<reference evidence="3" key="2">
    <citation type="submission" date="2021-01" db="EMBL/GenBank/DDBJ databases">
        <authorList>
            <person name="Hahn C.R."/>
            <person name="Youssef N.H."/>
            <person name="Elshahed M."/>
        </authorList>
    </citation>
    <scope>NUCLEOTIDE SEQUENCE</scope>
    <source>
        <strain evidence="3">Zod_Metabat.24</strain>
    </source>
</reference>
<dbReference type="GO" id="GO:0016757">
    <property type="term" value="F:glycosyltransferase activity"/>
    <property type="evidence" value="ECO:0007669"/>
    <property type="project" value="InterPro"/>
</dbReference>
<gene>
    <name evidence="3" type="ORF">JW984_09520</name>
</gene>
<dbReference type="InterPro" id="IPR001296">
    <property type="entry name" value="Glyco_trans_1"/>
</dbReference>
<dbReference type="Gene3D" id="3.40.50.2000">
    <property type="entry name" value="Glycogen Phosphorylase B"/>
    <property type="match status" value="2"/>
</dbReference>
<evidence type="ECO:0000259" key="2">
    <source>
        <dbReference type="Pfam" id="PF00534"/>
    </source>
</evidence>
<proteinExistence type="predicted"/>
<dbReference type="PANTHER" id="PTHR46401:SF2">
    <property type="entry name" value="GLYCOSYLTRANSFERASE WBBK-RELATED"/>
    <property type="match status" value="1"/>
</dbReference>
<dbReference type="Pfam" id="PF00534">
    <property type="entry name" value="Glycos_transf_1"/>
    <property type="match status" value="1"/>
</dbReference>
<dbReference type="EMBL" id="JAFGIX010000048">
    <property type="protein sequence ID" value="MBN1573419.1"/>
    <property type="molecule type" value="Genomic_DNA"/>
</dbReference>
<dbReference type="CDD" id="cd03801">
    <property type="entry name" value="GT4_PimA-like"/>
    <property type="match status" value="1"/>
</dbReference>
<dbReference type="SUPFAM" id="SSF53756">
    <property type="entry name" value="UDP-Glycosyltransferase/glycogen phosphorylase"/>
    <property type="match status" value="1"/>
</dbReference>
<comment type="caution">
    <text evidence="3">The sequence shown here is derived from an EMBL/GenBank/DDBJ whole genome shotgun (WGS) entry which is preliminary data.</text>
</comment>
<accession>A0A9D8KFW4</accession>
<dbReference type="PANTHER" id="PTHR46401">
    <property type="entry name" value="GLYCOSYLTRANSFERASE WBBK-RELATED"/>
    <property type="match status" value="1"/>
</dbReference>
<dbReference type="GO" id="GO:0009103">
    <property type="term" value="P:lipopolysaccharide biosynthetic process"/>
    <property type="evidence" value="ECO:0007669"/>
    <property type="project" value="TreeGrafter"/>
</dbReference>
<dbReference type="AlphaFoldDB" id="A0A9D8KFW4"/>
<organism evidence="3 4">
    <name type="scientific">Candidatus Zymogenus saltonus</name>
    <dbReference type="NCBI Taxonomy" id="2844893"/>
    <lineage>
        <taxon>Bacteria</taxon>
        <taxon>Deltaproteobacteria</taxon>
        <taxon>Candidatus Zymogenia</taxon>
        <taxon>Candidatus Zymogeniales</taxon>
        <taxon>Candidatus Zymogenaceae</taxon>
        <taxon>Candidatus Zymogenus</taxon>
    </lineage>
</organism>
<name>A0A9D8KFW4_9DELT</name>
<evidence type="ECO:0000313" key="3">
    <source>
        <dbReference type="EMBL" id="MBN1573419.1"/>
    </source>
</evidence>
<dbReference type="Proteomes" id="UP000809273">
    <property type="component" value="Unassembled WGS sequence"/>
</dbReference>
<keyword evidence="1" id="KW-0808">Transferase</keyword>
<evidence type="ECO:0000256" key="1">
    <source>
        <dbReference type="ARBA" id="ARBA00022679"/>
    </source>
</evidence>
<reference evidence="3" key="1">
    <citation type="journal article" date="2021" name="Environ. Microbiol.">
        <title>Genomic characterization of three novel Desulfobacterota classes expand the metabolic and phylogenetic diversity of the phylum.</title>
        <authorList>
            <person name="Murphy C.L."/>
            <person name="Biggerstaff J."/>
            <person name="Eichhorn A."/>
            <person name="Ewing E."/>
            <person name="Shahan R."/>
            <person name="Soriano D."/>
            <person name="Stewart S."/>
            <person name="VanMol K."/>
            <person name="Walker R."/>
            <person name="Walters P."/>
            <person name="Elshahed M.S."/>
            <person name="Youssef N.H."/>
        </authorList>
    </citation>
    <scope>NUCLEOTIDE SEQUENCE</scope>
    <source>
        <strain evidence="3">Zod_Metabat.24</strain>
    </source>
</reference>
<sequence>MRIVYAITYWGMTGGVKVMVWHVELLRSLGHDVRLVSRIVEAEWESKIRPEILPSFSDKDFPGADAIVVTTPRDVETLWPVAKKRGIPLFHFLQGFEPAHVLKRIEGLVVPEKYRSKGIASRLRYKARVSRWKKSLKRLDGLYRLPTVKMAISPHIVEDVEKSYGVHCYLLPNWINRDVFYSKKEKLNYSKRLKIVSVGNFNIDYKAIPDINEAVRILKGDGIPIHFTRVSVADIPEGEKKLNIADEFLVRINEVEISKLYRESHILISASTEIEGFGLPPVEAMSSGTPTILTRVAPFLAFDTPHDYSYFVDVHRPDQIAKGVIKLAEYDELRESIVARGFDVAEKYSIGRVGSLLEKILKDEA</sequence>